<proteinExistence type="predicted"/>
<name>A0ABT6J6N1_9GAMM</name>
<evidence type="ECO:0000313" key="1">
    <source>
        <dbReference type="EMBL" id="MDH5822483.1"/>
    </source>
</evidence>
<organism evidence="1 2">
    <name type="scientific">Luteimonas endophytica</name>
    <dbReference type="NCBI Taxonomy" id="3042023"/>
    <lineage>
        <taxon>Bacteria</taxon>
        <taxon>Pseudomonadati</taxon>
        <taxon>Pseudomonadota</taxon>
        <taxon>Gammaproteobacteria</taxon>
        <taxon>Lysobacterales</taxon>
        <taxon>Lysobacteraceae</taxon>
        <taxon>Luteimonas</taxon>
    </lineage>
</organism>
<evidence type="ECO:0000313" key="2">
    <source>
        <dbReference type="Proteomes" id="UP001156940"/>
    </source>
</evidence>
<keyword evidence="2" id="KW-1185">Reference proteome</keyword>
<sequence>MPGNFIVKASQHPFLAGESRLVGVPSLPDTRIKLFDEGFVLKDKATGEPLPNVPYRILLKDGSYMQGVTDKLGRTFVVGTAEIETLVLEVKEH</sequence>
<protein>
    <submittedName>
        <fullName evidence="1">Uncharacterized protein</fullName>
    </submittedName>
</protein>
<accession>A0ABT6J6N1</accession>
<gene>
    <name evidence="1" type="ORF">QFW77_05695</name>
</gene>
<comment type="caution">
    <text evidence="1">The sequence shown here is derived from an EMBL/GenBank/DDBJ whole genome shotgun (WGS) entry which is preliminary data.</text>
</comment>
<dbReference type="EMBL" id="JARXRM010000024">
    <property type="protein sequence ID" value="MDH5822483.1"/>
    <property type="molecule type" value="Genomic_DNA"/>
</dbReference>
<dbReference type="RefSeq" id="WP_280573402.1">
    <property type="nucleotide sequence ID" value="NZ_JARXRM010000024.1"/>
</dbReference>
<reference evidence="1 2" key="1">
    <citation type="submission" date="2023-04" db="EMBL/GenBank/DDBJ databases">
        <title>Luteimonas endophyticus RD2P54.</title>
        <authorList>
            <person name="Sun J.-Q."/>
        </authorList>
    </citation>
    <scope>NUCLEOTIDE SEQUENCE [LARGE SCALE GENOMIC DNA]</scope>
    <source>
        <strain evidence="1 2">RD2P54</strain>
    </source>
</reference>
<dbReference type="Proteomes" id="UP001156940">
    <property type="component" value="Unassembled WGS sequence"/>
</dbReference>